<feature type="transmembrane region" description="Helical" evidence="9">
    <location>
        <begin position="12"/>
        <end position="41"/>
    </location>
</feature>
<dbReference type="GO" id="GO:0005886">
    <property type="term" value="C:plasma membrane"/>
    <property type="evidence" value="ECO:0007669"/>
    <property type="project" value="TreeGrafter"/>
</dbReference>
<accession>A0A7C5Q7K9</accession>
<dbReference type="SMART" id="SM00116">
    <property type="entry name" value="CBS"/>
    <property type="match status" value="2"/>
</dbReference>
<evidence type="ECO:0000256" key="2">
    <source>
        <dbReference type="ARBA" id="ARBA00022692"/>
    </source>
</evidence>
<evidence type="ECO:0000259" key="10">
    <source>
        <dbReference type="PROSITE" id="PS51371"/>
    </source>
</evidence>
<evidence type="ECO:0000259" key="11">
    <source>
        <dbReference type="PROSITE" id="PS51846"/>
    </source>
</evidence>
<evidence type="ECO:0000256" key="5">
    <source>
        <dbReference type="ARBA" id="ARBA00023122"/>
    </source>
</evidence>
<dbReference type="Gene3D" id="3.30.465.10">
    <property type="match status" value="1"/>
</dbReference>
<evidence type="ECO:0000256" key="6">
    <source>
        <dbReference type="ARBA" id="ARBA00023136"/>
    </source>
</evidence>
<dbReference type="Pfam" id="PF00571">
    <property type="entry name" value="CBS"/>
    <property type="match status" value="2"/>
</dbReference>
<feature type="domain" description="CBS" evidence="10">
    <location>
        <begin position="272"/>
        <end position="328"/>
    </location>
</feature>
<dbReference type="InterPro" id="IPR044751">
    <property type="entry name" value="Ion_transp-like_CBS"/>
</dbReference>
<keyword evidence="6 8" id="KW-0472">Membrane</keyword>
<keyword evidence="5 7" id="KW-0129">CBS domain</keyword>
<sequence>MEGSLAAIYTDLLVIFFLLLASGFFASSEVVFFSVSKPFLLKYSRRRVYKVLMRLLSRPKEVLISILIGNEIVNVLISSYGAKFFTDIYGREGALLSALLMSALIFIFGETIPKNAVLPVADRLSLLYAPFFYVFHLLTAPLRWIFLLPLQNLLRKFGVEAKEETFELSEEKLLGILEVGVESGEFSEEEREMIEKVFEMDEVLVREIMTPRPDIFALPEESRIAEVIEEIRRRGHSRVPVYRERLDDITGVVNVKDLLPIHRNRDRKLAEFRRDVLFVPEVMSVSSLLQELRKARTQIAIVVDEHGAVSGLVTMYDVLRWLVGEVPEEWEEEKDVEKISYDMYRVDGSADIEEVARTLGFELPEEYDYDTVSGFVMANLEKIPEKGDEFEYDGFKFIVGEVERNRVKEVVVKVLRKAEEKA</sequence>
<dbReference type="FunFam" id="3.10.580.10:FF:000002">
    <property type="entry name" value="Magnesium/cobalt efflux protein CorC"/>
    <property type="match status" value="1"/>
</dbReference>
<keyword evidence="2 8" id="KW-0812">Transmembrane</keyword>
<comment type="subcellular location">
    <subcellularLocation>
        <location evidence="1">Membrane</location>
        <topology evidence="1">Multi-pass membrane protein</topology>
    </subcellularLocation>
</comment>
<dbReference type="SUPFAM" id="SSF54631">
    <property type="entry name" value="CBS-domain pair"/>
    <property type="match status" value="1"/>
</dbReference>
<evidence type="ECO:0000256" key="7">
    <source>
        <dbReference type="PROSITE-ProRule" id="PRU00703"/>
    </source>
</evidence>
<gene>
    <name evidence="12" type="ORF">ENJ61_02315</name>
</gene>
<organism evidence="12">
    <name type="scientific">Aquifex aeolicus</name>
    <dbReference type="NCBI Taxonomy" id="63363"/>
    <lineage>
        <taxon>Bacteria</taxon>
        <taxon>Pseudomonadati</taxon>
        <taxon>Aquificota</taxon>
        <taxon>Aquificia</taxon>
        <taxon>Aquificales</taxon>
        <taxon>Aquificaceae</taxon>
        <taxon>Aquifex</taxon>
    </lineage>
</organism>
<dbReference type="PANTHER" id="PTHR22777:SF17">
    <property type="entry name" value="UPF0053 PROTEIN SLL0260"/>
    <property type="match status" value="1"/>
</dbReference>
<evidence type="ECO:0000256" key="1">
    <source>
        <dbReference type="ARBA" id="ARBA00004141"/>
    </source>
</evidence>
<dbReference type="InterPro" id="IPR016169">
    <property type="entry name" value="FAD-bd_PCMH_sub2"/>
</dbReference>
<evidence type="ECO:0000256" key="3">
    <source>
        <dbReference type="ARBA" id="ARBA00022737"/>
    </source>
</evidence>
<dbReference type="Pfam" id="PF01595">
    <property type="entry name" value="CNNM"/>
    <property type="match status" value="1"/>
</dbReference>
<feature type="transmembrane region" description="Helical" evidence="9">
    <location>
        <begin position="94"/>
        <end position="112"/>
    </location>
</feature>
<comment type="caution">
    <text evidence="12">The sequence shown here is derived from an EMBL/GenBank/DDBJ whole genome shotgun (WGS) entry which is preliminary data.</text>
</comment>
<evidence type="ECO:0000256" key="4">
    <source>
        <dbReference type="ARBA" id="ARBA00022989"/>
    </source>
</evidence>
<dbReference type="EMBL" id="DRNB01000084">
    <property type="protein sequence ID" value="HHJ63718.1"/>
    <property type="molecule type" value="Genomic_DNA"/>
</dbReference>
<evidence type="ECO:0000256" key="8">
    <source>
        <dbReference type="PROSITE-ProRule" id="PRU01193"/>
    </source>
</evidence>
<dbReference type="PROSITE" id="PS51846">
    <property type="entry name" value="CNNM"/>
    <property type="match status" value="1"/>
</dbReference>
<evidence type="ECO:0000256" key="9">
    <source>
        <dbReference type="SAM" id="Phobius"/>
    </source>
</evidence>
<dbReference type="PANTHER" id="PTHR22777">
    <property type="entry name" value="HEMOLYSIN-RELATED"/>
    <property type="match status" value="1"/>
</dbReference>
<feature type="domain" description="CBS" evidence="10">
    <location>
        <begin position="209"/>
        <end position="269"/>
    </location>
</feature>
<dbReference type="SMART" id="SM01091">
    <property type="entry name" value="CorC_HlyC"/>
    <property type="match status" value="1"/>
</dbReference>
<dbReference type="PROSITE" id="PS51371">
    <property type="entry name" value="CBS"/>
    <property type="match status" value="2"/>
</dbReference>
<evidence type="ECO:0000313" key="12">
    <source>
        <dbReference type="EMBL" id="HHJ63718.1"/>
    </source>
</evidence>
<feature type="domain" description="CNNM transmembrane" evidence="11">
    <location>
        <begin position="4"/>
        <end position="190"/>
    </location>
</feature>
<name>A0A7C5Q7K9_AQUAO</name>
<keyword evidence="4 8" id="KW-1133">Transmembrane helix</keyword>
<dbReference type="Pfam" id="PF03471">
    <property type="entry name" value="CorC_HlyC"/>
    <property type="match status" value="1"/>
</dbReference>
<dbReference type="InterPro" id="IPR036318">
    <property type="entry name" value="FAD-bd_PCMH-like_sf"/>
</dbReference>
<dbReference type="InterPro" id="IPR002550">
    <property type="entry name" value="CNNM"/>
</dbReference>
<dbReference type="CDD" id="cd04590">
    <property type="entry name" value="CBS_pair_CorC_HlyC_assoc"/>
    <property type="match status" value="1"/>
</dbReference>
<dbReference type="InterPro" id="IPR005170">
    <property type="entry name" value="Transptr-assoc_dom"/>
</dbReference>
<proteinExistence type="predicted"/>
<dbReference type="AlphaFoldDB" id="A0A7C5Q7K9"/>
<dbReference type="InterPro" id="IPR046342">
    <property type="entry name" value="CBS_dom_sf"/>
</dbReference>
<feature type="transmembrane region" description="Helical" evidence="9">
    <location>
        <begin position="124"/>
        <end position="146"/>
    </location>
</feature>
<protein>
    <submittedName>
        <fullName evidence="12">HlyC/CorC family transporter</fullName>
    </submittedName>
</protein>
<dbReference type="Proteomes" id="UP000885792">
    <property type="component" value="Unassembled WGS sequence"/>
</dbReference>
<dbReference type="SUPFAM" id="SSF56176">
    <property type="entry name" value="FAD-binding/transporter-associated domain-like"/>
    <property type="match status" value="1"/>
</dbReference>
<dbReference type="InterPro" id="IPR000644">
    <property type="entry name" value="CBS_dom"/>
</dbReference>
<reference evidence="12" key="1">
    <citation type="journal article" date="2020" name="mSystems">
        <title>Genome- and Community-Level Interaction Insights into Carbon Utilization and Element Cycling Functions of Hydrothermarchaeota in Hydrothermal Sediment.</title>
        <authorList>
            <person name="Zhou Z."/>
            <person name="Liu Y."/>
            <person name="Xu W."/>
            <person name="Pan J."/>
            <person name="Luo Z.H."/>
            <person name="Li M."/>
        </authorList>
    </citation>
    <scope>NUCLEOTIDE SEQUENCE [LARGE SCALE GENOMIC DNA]</scope>
    <source>
        <strain evidence="12">HyVt-501</strain>
    </source>
</reference>
<keyword evidence="3" id="KW-0677">Repeat</keyword>
<dbReference type="Gene3D" id="3.10.580.10">
    <property type="entry name" value="CBS-domain"/>
    <property type="match status" value="1"/>
</dbReference>
<dbReference type="GO" id="GO:0050660">
    <property type="term" value="F:flavin adenine dinucleotide binding"/>
    <property type="evidence" value="ECO:0007669"/>
    <property type="project" value="InterPro"/>
</dbReference>